<dbReference type="Gene3D" id="3.30.450.40">
    <property type="match status" value="1"/>
</dbReference>
<feature type="domain" description="HTH iclR-type" evidence="4">
    <location>
        <begin position="11"/>
        <end position="73"/>
    </location>
</feature>
<dbReference type="InterPro" id="IPR050707">
    <property type="entry name" value="HTH_MetabolicPath_Reg"/>
</dbReference>
<keyword evidence="7" id="KW-1185">Reference proteome</keyword>
<keyword evidence="1" id="KW-0805">Transcription regulation</keyword>
<accession>A0A285PB87</accession>
<dbReference type="AlphaFoldDB" id="A0A285PB87"/>
<dbReference type="Gene3D" id="1.10.10.10">
    <property type="entry name" value="Winged helix-like DNA-binding domain superfamily/Winged helix DNA-binding domain"/>
    <property type="match status" value="1"/>
</dbReference>
<dbReference type="GO" id="GO:0003677">
    <property type="term" value="F:DNA binding"/>
    <property type="evidence" value="ECO:0007669"/>
    <property type="project" value="UniProtKB-KW"/>
</dbReference>
<protein>
    <submittedName>
        <fullName evidence="6">Transcriptional regulator, IclR family</fullName>
    </submittedName>
</protein>
<evidence type="ECO:0000256" key="3">
    <source>
        <dbReference type="ARBA" id="ARBA00023163"/>
    </source>
</evidence>
<evidence type="ECO:0000259" key="5">
    <source>
        <dbReference type="PROSITE" id="PS51078"/>
    </source>
</evidence>
<evidence type="ECO:0000256" key="1">
    <source>
        <dbReference type="ARBA" id="ARBA00023015"/>
    </source>
</evidence>
<dbReference type="Pfam" id="PF01614">
    <property type="entry name" value="IclR_C"/>
    <property type="match status" value="1"/>
</dbReference>
<dbReference type="InterPro" id="IPR029016">
    <property type="entry name" value="GAF-like_dom_sf"/>
</dbReference>
<dbReference type="PANTHER" id="PTHR30136">
    <property type="entry name" value="HELIX-TURN-HELIX TRANSCRIPTIONAL REGULATOR, ICLR FAMILY"/>
    <property type="match status" value="1"/>
</dbReference>
<dbReference type="PANTHER" id="PTHR30136:SF35">
    <property type="entry name" value="HTH-TYPE TRANSCRIPTIONAL REGULATOR RV1719"/>
    <property type="match status" value="1"/>
</dbReference>
<organism evidence="6 7">
    <name type="scientific">Cohaesibacter gelatinilyticus</name>
    <dbReference type="NCBI Taxonomy" id="372072"/>
    <lineage>
        <taxon>Bacteria</taxon>
        <taxon>Pseudomonadati</taxon>
        <taxon>Pseudomonadota</taxon>
        <taxon>Alphaproteobacteria</taxon>
        <taxon>Hyphomicrobiales</taxon>
        <taxon>Cohaesibacteraceae</taxon>
    </lineage>
</organism>
<dbReference type="PROSITE" id="PS51078">
    <property type="entry name" value="ICLR_ED"/>
    <property type="match status" value="1"/>
</dbReference>
<dbReference type="InterPro" id="IPR005471">
    <property type="entry name" value="Tscrpt_reg_IclR_N"/>
</dbReference>
<evidence type="ECO:0000313" key="6">
    <source>
        <dbReference type="EMBL" id="SNZ19020.1"/>
    </source>
</evidence>
<dbReference type="SUPFAM" id="SSF55781">
    <property type="entry name" value="GAF domain-like"/>
    <property type="match status" value="1"/>
</dbReference>
<dbReference type="RefSeq" id="WP_097153408.1">
    <property type="nucleotide sequence ID" value="NZ_OBEL01000002.1"/>
</dbReference>
<dbReference type="OrthoDB" id="9790046at2"/>
<dbReference type="EMBL" id="OBEL01000002">
    <property type="protein sequence ID" value="SNZ19020.1"/>
    <property type="molecule type" value="Genomic_DNA"/>
</dbReference>
<evidence type="ECO:0000259" key="4">
    <source>
        <dbReference type="PROSITE" id="PS51077"/>
    </source>
</evidence>
<evidence type="ECO:0000313" key="7">
    <source>
        <dbReference type="Proteomes" id="UP000219439"/>
    </source>
</evidence>
<dbReference type="Pfam" id="PF09339">
    <property type="entry name" value="HTH_IclR"/>
    <property type="match status" value="1"/>
</dbReference>
<gene>
    <name evidence="6" type="ORF">SAMN06265368_2097</name>
</gene>
<keyword evidence="3" id="KW-0804">Transcription</keyword>
<dbReference type="Proteomes" id="UP000219439">
    <property type="component" value="Unassembled WGS sequence"/>
</dbReference>
<dbReference type="PROSITE" id="PS51077">
    <property type="entry name" value="HTH_ICLR"/>
    <property type="match status" value="1"/>
</dbReference>
<dbReference type="InterPro" id="IPR036388">
    <property type="entry name" value="WH-like_DNA-bd_sf"/>
</dbReference>
<name>A0A285PB87_9HYPH</name>
<dbReference type="GO" id="GO:0045892">
    <property type="term" value="P:negative regulation of DNA-templated transcription"/>
    <property type="evidence" value="ECO:0007669"/>
    <property type="project" value="TreeGrafter"/>
</dbReference>
<dbReference type="InterPro" id="IPR036390">
    <property type="entry name" value="WH_DNA-bd_sf"/>
</dbReference>
<proteinExistence type="predicted"/>
<dbReference type="InterPro" id="IPR014757">
    <property type="entry name" value="Tscrpt_reg_IclR_C"/>
</dbReference>
<dbReference type="SMART" id="SM00346">
    <property type="entry name" value="HTH_ICLR"/>
    <property type="match status" value="1"/>
</dbReference>
<keyword evidence="2" id="KW-0238">DNA-binding</keyword>
<feature type="domain" description="IclR-ED" evidence="5">
    <location>
        <begin position="74"/>
        <end position="255"/>
    </location>
</feature>
<evidence type="ECO:0000256" key="2">
    <source>
        <dbReference type="ARBA" id="ARBA00023125"/>
    </source>
</evidence>
<reference evidence="6 7" key="1">
    <citation type="submission" date="2017-09" db="EMBL/GenBank/DDBJ databases">
        <authorList>
            <person name="Ehlers B."/>
            <person name="Leendertz F.H."/>
        </authorList>
    </citation>
    <scope>NUCLEOTIDE SEQUENCE [LARGE SCALE GENOMIC DNA]</scope>
    <source>
        <strain evidence="6 7">DSM 18289</strain>
    </source>
</reference>
<dbReference type="GO" id="GO:0003700">
    <property type="term" value="F:DNA-binding transcription factor activity"/>
    <property type="evidence" value="ECO:0007669"/>
    <property type="project" value="TreeGrafter"/>
</dbReference>
<sequence length="262" mass="28997">MSKSEPRKTKAKGLDRAFAILDHLCQVGRPQRPIDIAEGMGAPKSTVYDLVALLVSTNVLEKVDKQGRVFLGPKLNFWSTNYNRHFDLSGIAQPILESITEETRETSQLCTLDGDKYYVAMMNEGNRPFRISANVGERTPIPWTASGRLLLSHLSDEQILDLIPEDDFDLPDGSRLDPKDFIDSIRSASEAAFFDFDSVADTFTHCFAAPVIGADGICKHTLCIIAPKDDAIENYQTYRKVLVDAAAKLSRRLANDSSVAAE</sequence>
<dbReference type="SUPFAM" id="SSF46785">
    <property type="entry name" value="Winged helix' DNA-binding domain"/>
    <property type="match status" value="1"/>
</dbReference>